<dbReference type="PANTHER" id="PTHR43817:SF1">
    <property type="entry name" value="HYDROLASE, FAMILY 43, PUTATIVE (AFU_ORTHOLOGUE AFUA_3G01660)-RELATED"/>
    <property type="match status" value="1"/>
</dbReference>
<evidence type="ECO:0000313" key="7">
    <source>
        <dbReference type="Proteomes" id="UP001233836"/>
    </source>
</evidence>
<dbReference type="EMBL" id="JAUSTI010000007">
    <property type="protein sequence ID" value="MDQ0171317.1"/>
    <property type="molecule type" value="Genomic_DNA"/>
</dbReference>
<keyword evidence="4 5" id="KW-0326">Glycosidase</keyword>
<keyword evidence="3 5" id="KW-0378">Hydrolase</keyword>
<evidence type="ECO:0000256" key="2">
    <source>
        <dbReference type="ARBA" id="ARBA00022729"/>
    </source>
</evidence>
<dbReference type="InterPro" id="IPR023296">
    <property type="entry name" value="Glyco_hydro_beta-prop_sf"/>
</dbReference>
<proteinExistence type="inferred from homology"/>
<accession>A0ABT9WEA1</accession>
<dbReference type="InterPro" id="IPR006710">
    <property type="entry name" value="Glyco_hydro_43"/>
</dbReference>
<dbReference type="CDD" id="cd18817">
    <property type="entry name" value="GH43f_LbAraf43-like"/>
    <property type="match status" value="1"/>
</dbReference>
<dbReference type="PANTHER" id="PTHR43817">
    <property type="entry name" value="GLYCOSYL HYDROLASE"/>
    <property type="match status" value="1"/>
</dbReference>
<dbReference type="Proteomes" id="UP001233836">
    <property type="component" value="Unassembled WGS sequence"/>
</dbReference>
<organism evidence="6 7">
    <name type="scientific">Paenibacillus tundrae</name>
    <dbReference type="NCBI Taxonomy" id="528187"/>
    <lineage>
        <taxon>Bacteria</taxon>
        <taxon>Bacillati</taxon>
        <taxon>Bacillota</taxon>
        <taxon>Bacilli</taxon>
        <taxon>Bacillales</taxon>
        <taxon>Paenibacillaceae</taxon>
        <taxon>Paenibacillus</taxon>
    </lineage>
</organism>
<evidence type="ECO:0000256" key="3">
    <source>
        <dbReference type="ARBA" id="ARBA00022801"/>
    </source>
</evidence>
<evidence type="ECO:0000256" key="5">
    <source>
        <dbReference type="RuleBase" id="RU361187"/>
    </source>
</evidence>
<reference evidence="6 7" key="1">
    <citation type="submission" date="2023-07" db="EMBL/GenBank/DDBJ databases">
        <title>Sorghum-associated microbial communities from plants grown in Nebraska, USA.</title>
        <authorList>
            <person name="Schachtman D."/>
        </authorList>
    </citation>
    <scope>NUCLEOTIDE SEQUENCE [LARGE SCALE GENOMIC DNA]</scope>
    <source>
        <strain evidence="6 7">DS1314</strain>
    </source>
</reference>
<name>A0ABT9WEA1_9BACL</name>
<dbReference type="InterPro" id="IPR016828">
    <property type="entry name" value="Alpha-L-arabinofuranosidase"/>
</dbReference>
<dbReference type="Gene3D" id="2.115.10.20">
    <property type="entry name" value="Glycosyl hydrolase domain, family 43"/>
    <property type="match status" value="1"/>
</dbReference>
<comment type="caution">
    <text evidence="6">The sequence shown here is derived from an EMBL/GenBank/DDBJ whole genome shotgun (WGS) entry which is preliminary data.</text>
</comment>
<keyword evidence="2" id="KW-0732">Signal</keyword>
<evidence type="ECO:0000313" key="6">
    <source>
        <dbReference type="EMBL" id="MDQ0171317.1"/>
    </source>
</evidence>
<sequence length="329" mass="37742">MEVQKRVLHDIQPLIEQRADPFIYRHSDGYYYFVASVPEYDRIEIRRAQNLEGLATSTPVVIWRKRETGILSANIWAPELHFIDDKWYVYFAAAHTTETNEGLFDHRMYVLENENANPLEGSWTERGQVRTAWESFALDATTFEHNGSRYYVWAQKDPNIEGNSNLYISKISNPWTLTGPQTMISMPEYDWEIIGYKVNEGAAFLRKGNRVFLSYSASATDFNYCMGLLEANADADLLDATSWRKSQTAVLSTDESISMYGPGHNSFTVSEDGEETLFVFHARTYKDIIGDPLYDPNRHTFVTKLLWTADGRPDFRGSVAALARHNKVD</sequence>
<dbReference type="SUPFAM" id="SSF75005">
    <property type="entry name" value="Arabinanase/levansucrase/invertase"/>
    <property type="match status" value="1"/>
</dbReference>
<comment type="similarity">
    <text evidence="1 5">Belongs to the glycosyl hydrolase 43 family.</text>
</comment>
<gene>
    <name evidence="6" type="ORF">J2T19_002779</name>
</gene>
<keyword evidence="7" id="KW-1185">Reference proteome</keyword>
<protein>
    <submittedName>
        <fullName evidence="6">GH43 family beta-xylosidase</fullName>
    </submittedName>
</protein>
<evidence type="ECO:0000256" key="4">
    <source>
        <dbReference type="ARBA" id="ARBA00023295"/>
    </source>
</evidence>
<dbReference type="PIRSF" id="PIRSF025414">
    <property type="entry name" value="Alpha-L-arabinofuranosidase"/>
    <property type="match status" value="1"/>
</dbReference>
<dbReference type="Pfam" id="PF04616">
    <property type="entry name" value="Glyco_hydro_43"/>
    <property type="match status" value="1"/>
</dbReference>
<dbReference type="RefSeq" id="WP_307217112.1">
    <property type="nucleotide sequence ID" value="NZ_JAUSTI010000007.1"/>
</dbReference>
<evidence type="ECO:0000256" key="1">
    <source>
        <dbReference type="ARBA" id="ARBA00009865"/>
    </source>
</evidence>